<reference evidence="2 3" key="1">
    <citation type="submission" date="2018-07" db="EMBL/GenBank/DDBJ databases">
        <title>A high quality draft genome assembly of the barn swallow (H. rustica rustica).</title>
        <authorList>
            <person name="Formenti G."/>
            <person name="Chiara M."/>
            <person name="Poveda L."/>
            <person name="Francoijs K.-J."/>
            <person name="Bonisoli-Alquati A."/>
            <person name="Canova L."/>
            <person name="Gianfranceschi L."/>
            <person name="Horner D.S."/>
            <person name="Saino N."/>
        </authorList>
    </citation>
    <scope>NUCLEOTIDE SEQUENCE [LARGE SCALE GENOMIC DNA]</scope>
    <source>
        <strain evidence="2">Chelidonia</strain>
        <tissue evidence="2">Blood</tissue>
    </source>
</reference>
<protein>
    <submittedName>
        <fullName evidence="2">Uncharacterized protein</fullName>
    </submittedName>
</protein>
<comment type="caution">
    <text evidence="2">The sequence shown here is derived from an EMBL/GenBank/DDBJ whole genome shotgun (WGS) entry which is preliminary data.</text>
</comment>
<gene>
    <name evidence="2" type="ORF">DUI87_17969</name>
</gene>
<dbReference type="EMBL" id="QRBI01000123">
    <property type="protein sequence ID" value="RMC04797.1"/>
    <property type="molecule type" value="Genomic_DNA"/>
</dbReference>
<feature type="region of interest" description="Disordered" evidence="1">
    <location>
        <begin position="1"/>
        <end position="24"/>
    </location>
</feature>
<proteinExistence type="predicted"/>
<name>A0A3M0KCA5_HIRRU</name>
<accession>A0A3M0KCA5</accession>
<dbReference type="Proteomes" id="UP000269221">
    <property type="component" value="Unassembled WGS sequence"/>
</dbReference>
<organism evidence="2 3">
    <name type="scientific">Hirundo rustica rustica</name>
    <dbReference type="NCBI Taxonomy" id="333673"/>
    <lineage>
        <taxon>Eukaryota</taxon>
        <taxon>Metazoa</taxon>
        <taxon>Chordata</taxon>
        <taxon>Craniata</taxon>
        <taxon>Vertebrata</taxon>
        <taxon>Euteleostomi</taxon>
        <taxon>Archelosauria</taxon>
        <taxon>Archosauria</taxon>
        <taxon>Dinosauria</taxon>
        <taxon>Saurischia</taxon>
        <taxon>Theropoda</taxon>
        <taxon>Coelurosauria</taxon>
        <taxon>Aves</taxon>
        <taxon>Neognathae</taxon>
        <taxon>Neoaves</taxon>
        <taxon>Telluraves</taxon>
        <taxon>Australaves</taxon>
        <taxon>Passeriformes</taxon>
        <taxon>Sylvioidea</taxon>
        <taxon>Hirundinidae</taxon>
        <taxon>Hirundo</taxon>
    </lineage>
</organism>
<sequence length="116" mass="13737">MQVQEKEEEEIKEERKSMKAKKEKGEKKWKQIKRDEMTFEKYGNEENIEMELIAKKIVKDAEIQRLFVLLQYEMAINKEGKEKTWNCGIEAIEVLPKGCNVLEAPSLFESVCWLHS</sequence>
<dbReference type="AlphaFoldDB" id="A0A3M0KCA5"/>
<keyword evidence="3" id="KW-1185">Reference proteome</keyword>
<evidence type="ECO:0000313" key="2">
    <source>
        <dbReference type="EMBL" id="RMC04797.1"/>
    </source>
</evidence>
<evidence type="ECO:0000256" key="1">
    <source>
        <dbReference type="SAM" id="MobiDB-lite"/>
    </source>
</evidence>
<feature type="compositionally biased region" description="Acidic residues" evidence="1">
    <location>
        <begin position="1"/>
        <end position="11"/>
    </location>
</feature>
<evidence type="ECO:0000313" key="3">
    <source>
        <dbReference type="Proteomes" id="UP000269221"/>
    </source>
</evidence>